<organism evidence="2 3">
    <name type="scientific">Sphaeroforma arctica JP610</name>
    <dbReference type="NCBI Taxonomy" id="667725"/>
    <lineage>
        <taxon>Eukaryota</taxon>
        <taxon>Ichthyosporea</taxon>
        <taxon>Ichthyophonida</taxon>
        <taxon>Sphaeroforma</taxon>
    </lineage>
</organism>
<feature type="region of interest" description="Disordered" evidence="1">
    <location>
        <begin position="152"/>
        <end position="187"/>
    </location>
</feature>
<gene>
    <name evidence="2" type="ORF">SARC_09210</name>
</gene>
<dbReference type="GeneID" id="25909714"/>
<feature type="non-terminal residue" evidence="2">
    <location>
        <position position="195"/>
    </location>
</feature>
<evidence type="ECO:0000256" key="1">
    <source>
        <dbReference type="SAM" id="MobiDB-lite"/>
    </source>
</evidence>
<evidence type="ECO:0000313" key="3">
    <source>
        <dbReference type="Proteomes" id="UP000054560"/>
    </source>
</evidence>
<name>A0A0L0FQS2_9EUKA</name>
<evidence type="ECO:0000313" key="2">
    <source>
        <dbReference type="EMBL" id="KNC78358.1"/>
    </source>
</evidence>
<feature type="compositionally biased region" description="Low complexity" evidence="1">
    <location>
        <begin position="18"/>
        <end position="28"/>
    </location>
</feature>
<dbReference type="Proteomes" id="UP000054560">
    <property type="component" value="Unassembled WGS sequence"/>
</dbReference>
<feature type="compositionally biased region" description="Basic residues" evidence="1">
    <location>
        <begin position="1"/>
        <end position="10"/>
    </location>
</feature>
<dbReference type="AlphaFoldDB" id="A0A0L0FQS2"/>
<keyword evidence="3" id="KW-1185">Reference proteome</keyword>
<proteinExistence type="predicted"/>
<protein>
    <submittedName>
        <fullName evidence="2">Uncharacterized protein</fullName>
    </submittedName>
</protein>
<reference evidence="2 3" key="1">
    <citation type="submission" date="2011-02" db="EMBL/GenBank/DDBJ databases">
        <title>The Genome Sequence of Sphaeroforma arctica JP610.</title>
        <authorList>
            <consortium name="The Broad Institute Genome Sequencing Platform"/>
            <person name="Russ C."/>
            <person name="Cuomo C."/>
            <person name="Young S.K."/>
            <person name="Zeng Q."/>
            <person name="Gargeya S."/>
            <person name="Alvarado L."/>
            <person name="Berlin A."/>
            <person name="Chapman S.B."/>
            <person name="Chen Z."/>
            <person name="Freedman E."/>
            <person name="Gellesch M."/>
            <person name="Goldberg J."/>
            <person name="Griggs A."/>
            <person name="Gujja S."/>
            <person name="Heilman E."/>
            <person name="Heiman D."/>
            <person name="Howarth C."/>
            <person name="Mehta T."/>
            <person name="Neiman D."/>
            <person name="Pearson M."/>
            <person name="Roberts A."/>
            <person name="Saif S."/>
            <person name="Shea T."/>
            <person name="Shenoy N."/>
            <person name="Sisk P."/>
            <person name="Stolte C."/>
            <person name="Sykes S."/>
            <person name="White J."/>
            <person name="Yandava C."/>
            <person name="Burger G."/>
            <person name="Gray M.W."/>
            <person name="Holland P.W.H."/>
            <person name="King N."/>
            <person name="Lang F.B.F."/>
            <person name="Roger A.J."/>
            <person name="Ruiz-Trillo I."/>
            <person name="Haas B."/>
            <person name="Nusbaum C."/>
            <person name="Birren B."/>
        </authorList>
    </citation>
    <scope>NUCLEOTIDE SEQUENCE [LARGE SCALE GENOMIC DNA]</scope>
    <source>
        <strain evidence="2 3">JP610</strain>
    </source>
</reference>
<feature type="region of interest" description="Disordered" evidence="1">
    <location>
        <begin position="1"/>
        <end position="109"/>
    </location>
</feature>
<feature type="compositionally biased region" description="Polar residues" evidence="1">
    <location>
        <begin position="55"/>
        <end position="65"/>
    </location>
</feature>
<dbReference type="EMBL" id="KQ242505">
    <property type="protein sequence ID" value="KNC78358.1"/>
    <property type="molecule type" value="Genomic_DNA"/>
</dbReference>
<sequence>MSFFRRKLHKEGKDGKHASSSLSHKLSGPDISAPIDSTKMPINEMPLLVPVPHVNDNNSHTTTKNKAGDKNGGVENDIDGIVGADSSDYSRGGQPFEDDSDSANSLGSKLGAGLSLGGLKTILSAESSATAIEPIDTNEHASQDTIQQAAVEVNTLRKGSSGSTGCGKRRKSSSASTSEPPENLQDYLMIKTIGM</sequence>
<accession>A0A0L0FQS2</accession>
<dbReference type="RefSeq" id="XP_014152260.1">
    <property type="nucleotide sequence ID" value="XM_014296785.1"/>
</dbReference>